<dbReference type="InterPro" id="IPR008964">
    <property type="entry name" value="Invasin/intimin_cell_adhesion"/>
</dbReference>
<dbReference type="EMBL" id="JBBMFT010000002">
    <property type="protein sequence ID" value="MEQ2455768.1"/>
    <property type="molecule type" value="Genomic_DNA"/>
</dbReference>
<proteinExistence type="predicted"/>
<feature type="domain" description="BIG2" evidence="1">
    <location>
        <begin position="25"/>
        <end position="72"/>
    </location>
</feature>
<accession>A0ABV1ER82</accession>
<sequence>MLTVDVTGSRGQSRTVTFAAAPVLVESVGMNKDSLILEEGHTYTLTATVLPEIATNKTVTWSSSDIDVATVD</sequence>
<evidence type="ECO:0000313" key="3">
    <source>
        <dbReference type="Proteomes" id="UP001440599"/>
    </source>
</evidence>
<gene>
    <name evidence="2" type="ORF">WMO45_04475</name>
</gene>
<reference evidence="2 3" key="1">
    <citation type="submission" date="2024-03" db="EMBL/GenBank/DDBJ databases">
        <title>Human intestinal bacterial collection.</title>
        <authorList>
            <person name="Pauvert C."/>
            <person name="Hitch T.C.A."/>
            <person name="Clavel T."/>
        </authorList>
    </citation>
    <scope>NUCLEOTIDE SEQUENCE [LARGE SCALE GENOMIC DNA]</scope>
    <source>
        <strain evidence="2 3">CLA-AP-H34</strain>
    </source>
</reference>
<evidence type="ECO:0000259" key="1">
    <source>
        <dbReference type="Pfam" id="PF02368"/>
    </source>
</evidence>
<keyword evidence="3" id="KW-1185">Reference proteome</keyword>
<dbReference type="InterPro" id="IPR003343">
    <property type="entry name" value="Big_2"/>
</dbReference>
<dbReference type="RefSeq" id="WP_349139370.1">
    <property type="nucleotide sequence ID" value="NZ_JBBMFT010000002.1"/>
</dbReference>
<protein>
    <submittedName>
        <fullName evidence="2">Ig-like domain-containing protein</fullName>
    </submittedName>
</protein>
<comment type="caution">
    <text evidence="2">The sequence shown here is derived from an EMBL/GenBank/DDBJ whole genome shotgun (WGS) entry which is preliminary data.</text>
</comment>
<organism evidence="2 3">
    <name type="scientific">Flavonifractor hominis</name>
    <dbReference type="NCBI Taxonomy" id="3133178"/>
    <lineage>
        <taxon>Bacteria</taxon>
        <taxon>Bacillati</taxon>
        <taxon>Bacillota</taxon>
        <taxon>Clostridia</taxon>
        <taxon>Eubacteriales</taxon>
        <taxon>Oscillospiraceae</taxon>
        <taxon>Flavonifractor</taxon>
    </lineage>
</organism>
<dbReference type="Pfam" id="PF02368">
    <property type="entry name" value="Big_2"/>
    <property type="match status" value="1"/>
</dbReference>
<dbReference type="Proteomes" id="UP001440599">
    <property type="component" value="Unassembled WGS sequence"/>
</dbReference>
<evidence type="ECO:0000313" key="2">
    <source>
        <dbReference type="EMBL" id="MEQ2455768.1"/>
    </source>
</evidence>
<dbReference type="SUPFAM" id="SSF49373">
    <property type="entry name" value="Invasin/intimin cell-adhesion fragments"/>
    <property type="match status" value="1"/>
</dbReference>
<dbReference type="Gene3D" id="2.60.40.1080">
    <property type="match status" value="1"/>
</dbReference>
<name>A0ABV1ER82_9FIRM</name>